<gene>
    <name evidence="3" type="ORF">CLODIP_2_CD06615</name>
</gene>
<dbReference type="Pfam" id="PF24785">
    <property type="entry name" value="RXYLT1_C"/>
    <property type="match status" value="1"/>
</dbReference>
<dbReference type="PANTHER" id="PTHR15576:SF1">
    <property type="entry name" value="RIBITOL-5-PHOSPHATE XYLOSYLTRANSFERASE 1"/>
    <property type="match status" value="1"/>
</dbReference>
<dbReference type="PANTHER" id="PTHR15576">
    <property type="entry name" value="RIBITOL-5-PHOSPHATE XYLOSYLTRANSFERASE 1"/>
    <property type="match status" value="1"/>
</dbReference>
<dbReference type="CDD" id="cd21099">
    <property type="entry name" value="RXYLT1-like"/>
    <property type="match status" value="1"/>
</dbReference>
<evidence type="ECO:0000259" key="1">
    <source>
        <dbReference type="Pfam" id="PF24785"/>
    </source>
</evidence>
<evidence type="ECO:0000313" key="3">
    <source>
        <dbReference type="EMBL" id="CAB3365905.1"/>
    </source>
</evidence>
<feature type="domain" description="RXYLT1 N-terminal" evidence="2">
    <location>
        <begin position="52"/>
        <end position="191"/>
    </location>
</feature>
<dbReference type="GO" id="GO:0120053">
    <property type="term" value="F:ribitol beta-1,4-xylosyltransferase activity"/>
    <property type="evidence" value="ECO:0007669"/>
    <property type="project" value="InterPro"/>
</dbReference>
<dbReference type="GO" id="GO:0035269">
    <property type="term" value="P:protein O-linked glycosylation via mannose"/>
    <property type="evidence" value="ECO:0007669"/>
    <property type="project" value="InterPro"/>
</dbReference>
<dbReference type="InterPro" id="IPR055286">
    <property type="entry name" value="RXYLT1-like"/>
</dbReference>
<evidence type="ECO:0000313" key="4">
    <source>
        <dbReference type="Proteomes" id="UP000494165"/>
    </source>
</evidence>
<dbReference type="EMBL" id="CADEPI010000022">
    <property type="protein sequence ID" value="CAB3365905.1"/>
    <property type="molecule type" value="Genomic_DNA"/>
</dbReference>
<feature type="domain" description="RXYLT1 C-terminal" evidence="1">
    <location>
        <begin position="197"/>
        <end position="385"/>
    </location>
</feature>
<dbReference type="InterPro" id="IPR057539">
    <property type="entry name" value="RXYLT1_N"/>
</dbReference>
<sequence length="390" mass="44483">MRSICNCRRLVFALSGLYLLCILIATRKLYQLSITNHNNAAHVTHRSGPHLVEIWSKASIGDYLWSHILNGPLLAPNGPLLNTANLVYKDIHFSFKSGPGLVPATAPKNVTHLVIVLNGRSENKIEQARVWLDSMPAFEDLRTLAVILLGDEKCNNEWILLYLKKNGGSIDFVFVTYDSLLVDGESFYQWPLGVSVYRGFPNVNPASLDLTYPREYTCNFLGTIYPNSSRERLSKFIKGSSRLQKECFIVGREKWQPLENEQSRQLYLDTILQSDLTLSPVGQNTECYRIYEALSLGSIPVVEDIMTPGACDASSEASPLRLLKKMNAPMLYLKDWSQLEEVLESETLLSKEEKISRRKSAVRWYEEFKHSIKKIFVNVLRERWFDLKAD</sequence>
<reference evidence="3 4" key="1">
    <citation type="submission" date="2020-04" db="EMBL/GenBank/DDBJ databases">
        <authorList>
            <person name="Alioto T."/>
            <person name="Alioto T."/>
            <person name="Gomez Garrido J."/>
        </authorList>
    </citation>
    <scope>NUCLEOTIDE SEQUENCE [LARGE SCALE GENOMIC DNA]</scope>
</reference>
<name>A0A8S1CBR8_9INSE</name>
<accession>A0A8S1CBR8</accession>
<dbReference type="GO" id="GO:0005794">
    <property type="term" value="C:Golgi apparatus"/>
    <property type="evidence" value="ECO:0007669"/>
    <property type="project" value="TreeGrafter"/>
</dbReference>
<dbReference type="AlphaFoldDB" id="A0A8S1CBR8"/>
<organism evidence="3 4">
    <name type="scientific">Cloeon dipterum</name>
    <dbReference type="NCBI Taxonomy" id="197152"/>
    <lineage>
        <taxon>Eukaryota</taxon>
        <taxon>Metazoa</taxon>
        <taxon>Ecdysozoa</taxon>
        <taxon>Arthropoda</taxon>
        <taxon>Hexapoda</taxon>
        <taxon>Insecta</taxon>
        <taxon>Pterygota</taxon>
        <taxon>Palaeoptera</taxon>
        <taxon>Ephemeroptera</taxon>
        <taxon>Pisciforma</taxon>
        <taxon>Baetidae</taxon>
        <taxon>Cloeon</taxon>
    </lineage>
</organism>
<keyword evidence="4" id="KW-1185">Reference proteome</keyword>
<dbReference type="OrthoDB" id="8560686at2759"/>
<dbReference type="InterPro" id="IPR057538">
    <property type="entry name" value="RXYLT1_C"/>
</dbReference>
<evidence type="ECO:0000259" key="2">
    <source>
        <dbReference type="Pfam" id="PF24786"/>
    </source>
</evidence>
<dbReference type="Proteomes" id="UP000494165">
    <property type="component" value="Unassembled WGS sequence"/>
</dbReference>
<evidence type="ECO:0008006" key="5">
    <source>
        <dbReference type="Google" id="ProtNLM"/>
    </source>
</evidence>
<proteinExistence type="predicted"/>
<comment type="caution">
    <text evidence="3">The sequence shown here is derived from an EMBL/GenBank/DDBJ whole genome shotgun (WGS) entry which is preliminary data.</text>
</comment>
<dbReference type="Pfam" id="PF24786">
    <property type="entry name" value="RXYLT1_N"/>
    <property type="match status" value="1"/>
</dbReference>
<protein>
    <recommendedName>
        <fullName evidence="5">Exostosin GT47 domain-containing protein</fullName>
    </recommendedName>
</protein>